<proteinExistence type="predicted"/>
<comment type="caution">
    <text evidence="1">The sequence shown here is derived from an EMBL/GenBank/DDBJ whole genome shotgun (WGS) entry which is preliminary data.</text>
</comment>
<organism evidence="1 2">
    <name type="scientific">Psychrobacter coccoides</name>
    <dbReference type="NCBI Taxonomy" id="2818440"/>
    <lineage>
        <taxon>Bacteria</taxon>
        <taxon>Pseudomonadati</taxon>
        <taxon>Pseudomonadota</taxon>
        <taxon>Gammaproteobacteria</taxon>
        <taxon>Moraxellales</taxon>
        <taxon>Moraxellaceae</taxon>
        <taxon>Psychrobacter</taxon>
    </lineage>
</organism>
<keyword evidence="2" id="KW-1185">Reference proteome</keyword>
<evidence type="ECO:0000313" key="1">
    <source>
        <dbReference type="EMBL" id="MBO1532078.1"/>
    </source>
</evidence>
<accession>A0ABS3NSQ0</accession>
<sequence>MKKFLMFSSYLPSILNFRGDLIAAIADRGYEIHILAPDLEQFSEDHDKLMNLSYYVHSVPMQRVGTNPVADVETVIAVLRLIR</sequence>
<gene>
    <name evidence="1" type="ORF">J3492_12845</name>
</gene>
<dbReference type="EMBL" id="JAGBKM010000041">
    <property type="protein sequence ID" value="MBO1532078.1"/>
    <property type="molecule type" value="Genomic_DNA"/>
</dbReference>
<name>A0ABS3NSQ0_9GAMM</name>
<reference evidence="1 2" key="1">
    <citation type="submission" date="2021-03" db="EMBL/GenBank/DDBJ databases">
        <authorList>
            <person name="Shang D.-D."/>
            <person name="Du Z.-J."/>
            <person name="Chen G.-J."/>
        </authorList>
    </citation>
    <scope>NUCLEOTIDE SEQUENCE [LARGE SCALE GENOMIC DNA]</scope>
    <source>
        <strain evidence="1 2">F1192</strain>
    </source>
</reference>
<protein>
    <submittedName>
        <fullName evidence="1">Glycosyltransferase family 1 protein</fullName>
    </submittedName>
</protein>
<feature type="non-terminal residue" evidence="1">
    <location>
        <position position="83"/>
    </location>
</feature>
<evidence type="ECO:0000313" key="2">
    <source>
        <dbReference type="Proteomes" id="UP000664554"/>
    </source>
</evidence>
<dbReference type="Proteomes" id="UP000664554">
    <property type="component" value="Unassembled WGS sequence"/>
</dbReference>